<dbReference type="NCBIfam" id="TIGR02543">
    <property type="entry name" value="List_Bact_rpt"/>
    <property type="match status" value="2"/>
</dbReference>
<dbReference type="InterPro" id="IPR013378">
    <property type="entry name" value="InlB-like_B-rpt"/>
</dbReference>
<protein>
    <recommendedName>
        <fullName evidence="4">SLH domain-containing protein</fullName>
    </recommendedName>
</protein>
<name>A0A559JGP4_9BACL</name>
<comment type="caution">
    <text evidence="5">The sequence shown here is derived from an EMBL/GenBank/DDBJ whole genome shotgun (WGS) entry which is preliminary data.</text>
</comment>
<keyword evidence="3" id="KW-0732">Signal</keyword>
<dbReference type="Gene3D" id="2.160.20.110">
    <property type="match status" value="2"/>
</dbReference>
<evidence type="ECO:0000313" key="6">
    <source>
        <dbReference type="Proteomes" id="UP000316330"/>
    </source>
</evidence>
<dbReference type="Pfam" id="PF09479">
    <property type="entry name" value="Flg_new"/>
    <property type="match status" value="4"/>
</dbReference>
<evidence type="ECO:0000256" key="2">
    <source>
        <dbReference type="SAM" id="MobiDB-lite"/>
    </source>
</evidence>
<keyword evidence="6" id="KW-1185">Reference proteome</keyword>
<dbReference type="OrthoDB" id="9802993at2"/>
<dbReference type="PANTHER" id="PTHR43308">
    <property type="entry name" value="OUTER MEMBRANE PROTEIN ALPHA-RELATED"/>
    <property type="match status" value="1"/>
</dbReference>
<evidence type="ECO:0000313" key="5">
    <source>
        <dbReference type="EMBL" id="TVX99038.1"/>
    </source>
</evidence>
<evidence type="ECO:0000256" key="1">
    <source>
        <dbReference type="ARBA" id="ARBA00004196"/>
    </source>
</evidence>
<dbReference type="Pfam" id="PF00395">
    <property type="entry name" value="SLH"/>
    <property type="match status" value="3"/>
</dbReference>
<organism evidence="5 6">
    <name type="scientific">Cohnella terricola</name>
    <dbReference type="NCBI Taxonomy" id="1289167"/>
    <lineage>
        <taxon>Bacteria</taxon>
        <taxon>Bacillati</taxon>
        <taxon>Bacillota</taxon>
        <taxon>Bacilli</taxon>
        <taxon>Bacillales</taxon>
        <taxon>Paenibacillaceae</taxon>
        <taxon>Cohnella</taxon>
    </lineage>
</organism>
<feature type="signal peptide" evidence="3">
    <location>
        <begin position="1"/>
        <end position="37"/>
    </location>
</feature>
<dbReference type="Proteomes" id="UP000316330">
    <property type="component" value="Unassembled WGS sequence"/>
</dbReference>
<dbReference type="InterPro" id="IPR001119">
    <property type="entry name" value="SLH_dom"/>
</dbReference>
<sequence>MGGKRMFKRMRKGFNYVLASAVFLGTVLMTSPQSVYAAPGFAGGDGSAGSPFEIETAEQLSLVKNHLGENFKLIDDIDLTDYLASGGAGYNGGEGWEPIGSGGGGFAGTFDGDGWTIKGLFVNRPNDNYQGLFGFTEIGSTIKNVGLVDATVIGGNGVGSLVGVSKGSIAGSYASGTVEGNTAVGGLAGYNYATISNSYASSDLIGDGDNVGGLVGENTNVITDSYASGTVTGRSDVGGLAGKNNGSIANSHATGDVTSSQYGAGGLVSYNNGGSISNSYATGKVKSNGIGDNVGGLISVNASNGSVTNSYATGNVEGGDHVGGLLGFNSGSVTGSYASGDVQARNEVGGLVGFNAASNHIGDSYATGAVTGTDRVGGLAGINQGTITRSYAAGAATGVNEVGGLVGHNDAIIEHSYATGSVTGTDRVGGLVGSDTNNGIGSSYYDMDTTGMQDENKGEGKSSDKMKTQNEYAGWDFTISWSIAEEKNNGYPYLRRSPLFTIVYDANGGSGTAPVNQLNPPGTKAIMAGLGGLTNPGFTFAGWNTQADGQGVRYPSNTAFAVGTENVTLYAQWVLTPTIPTFTVTYDDNESTDGYVPIDINAYEEGETVTVLRNMGDLSKTDHRFVGWNTQADGQGTKYAPGSTFTMGTEDVTLYAQWELIPAIPTFTVTYDDNESTDGDVPIDINAYEEGETVTVLRNMGDLARTGYKFVGWNTQADGQGTSYAVGDTFEMGTEDVTLYAQWKAIPTYTVTYDGNGHTGGSVPTDSGAYVSGAAVSVLGNTGSLTMTGYTFQGWNSQADGKGTDYAANQTFAIANNTVLFAKWAATSGNSGGGGGGPVPSSTSTNGKLTLPAGKAGQVSLEEEITIIVPPDATDKELTITIEKILNAQKLLTQQQVKISSIFDITKNFPENFKKPATMIISFNSAGLKNNQKAAVFYYDEAKKSWVEIAGGKVDRGRISVEVDHFGKFAVFAVDIKSDTPPKDPSTGASPTNFSDIAGHWAAASIRQAVGSGIVSGYPDGTFKPNQKVTRAEFAVMLIKALKLKGESETLKFGDEADIQAWARQEVAQAVQAGIISGYSDGTFRPDAKITRAEMVAMLAKALKLTIEKTDVTGFTDDKIIPEWARGAAAAMKNLGIIGGTGLNRFQADAEASRAEAVTVLLRMLEKAAN</sequence>
<evidence type="ECO:0000256" key="3">
    <source>
        <dbReference type="SAM" id="SignalP"/>
    </source>
</evidence>
<dbReference type="EMBL" id="VNJJ01000007">
    <property type="protein sequence ID" value="TVX99038.1"/>
    <property type="molecule type" value="Genomic_DNA"/>
</dbReference>
<comment type="subcellular location">
    <subcellularLocation>
        <location evidence="1">Cell envelope</location>
    </subcellularLocation>
</comment>
<feature type="compositionally biased region" description="Basic and acidic residues" evidence="2">
    <location>
        <begin position="454"/>
        <end position="465"/>
    </location>
</feature>
<dbReference type="Pfam" id="PF07581">
    <property type="entry name" value="Glug"/>
    <property type="match status" value="5"/>
</dbReference>
<dbReference type="Gene3D" id="2.60.220.30">
    <property type="match status" value="1"/>
</dbReference>
<feature type="domain" description="SLH" evidence="4">
    <location>
        <begin position="1053"/>
        <end position="1113"/>
    </location>
</feature>
<dbReference type="GO" id="GO:0030313">
    <property type="term" value="C:cell envelope"/>
    <property type="evidence" value="ECO:0007669"/>
    <property type="project" value="UniProtKB-SubCell"/>
</dbReference>
<dbReference type="InterPro" id="IPR011493">
    <property type="entry name" value="GLUG"/>
</dbReference>
<proteinExistence type="predicted"/>
<dbReference type="AlphaFoldDB" id="A0A559JGP4"/>
<dbReference type="InterPro" id="IPR051465">
    <property type="entry name" value="Cell_Envelope_Struct_Comp"/>
</dbReference>
<dbReference type="Gene3D" id="2.60.40.4270">
    <property type="entry name" value="Listeria-Bacteroides repeat domain"/>
    <property type="match status" value="4"/>
</dbReference>
<dbReference type="PANTHER" id="PTHR43308:SF5">
    <property type="entry name" value="S-LAYER PROTEIN _ PEPTIDOGLYCAN ENDO-BETA-N-ACETYLGLUCOSAMINIDASE"/>
    <property type="match status" value="1"/>
</dbReference>
<feature type="region of interest" description="Disordered" evidence="2">
    <location>
        <begin position="831"/>
        <end position="852"/>
    </location>
</feature>
<accession>A0A559JGP4</accession>
<feature type="chain" id="PRO_5022247467" description="SLH domain-containing protein" evidence="3">
    <location>
        <begin position="38"/>
        <end position="1170"/>
    </location>
</feature>
<feature type="region of interest" description="Disordered" evidence="2">
    <location>
        <begin position="446"/>
        <end position="465"/>
    </location>
</feature>
<dbReference type="InterPro" id="IPR042229">
    <property type="entry name" value="Listeria/Bacterioides_rpt_sf"/>
</dbReference>
<evidence type="ECO:0000259" key="4">
    <source>
        <dbReference type="PROSITE" id="PS51272"/>
    </source>
</evidence>
<dbReference type="PROSITE" id="PS51272">
    <property type="entry name" value="SLH"/>
    <property type="match status" value="3"/>
</dbReference>
<feature type="domain" description="SLH" evidence="4">
    <location>
        <begin position="1115"/>
        <end position="1170"/>
    </location>
</feature>
<reference evidence="5 6" key="1">
    <citation type="submission" date="2019-07" db="EMBL/GenBank/DDBJ databases">
        <authorList>
            <person name="Kim J."/>
        </authorList>
    </citation>
    <scope>NUCLEOTIDE SEQUENCE [LARGE SCALE GENOMIC DNA]</scope>
    <source>
        <strain evidence="5 6">G13</strain>
    </source>
</reference>
<gene>
    <name evidence="5" type="ORF">FPZ45_13860</name>
</gene>
<feature type="domain" description="SLH" evidence="4">
    <location>
        <begin position="989"/>
        <end position="1052"/>
    </location>
</feature>